<comment type="caution">
    <text evidence="1">The sequence shown here is derived from an EMBL/GenBank/DDBJ whole genome shotgun (WGS) entry which is preliminary data.</text>
</comment>
<evidence type="ECO:0000313" key="1">
    <source>
        <dbReference type="EMBL" id="GBN31213.1"/>
    </source>
</evidence>
<keyword evidence="2" id="KW-1185">Reference proteome</keyword>
<organism evidence="1 2">
    <name type="scientific">Araneus ventricosus</name>
    <name type="common">Orbweaver spider</name>
    <name type="synonym">Epeira ventricosa</name>
    <dbReference type="NCBI Taxonomy" id="182803"/>
    <lineage>
        <taxon>Eukaryota</taxon>
        <taxon>Metazoa</taxon>
        <taxon>Ecdysozoa</taxon>
        <taxon>Arthropoda</taxon>
        <taxon>Chelicerata</taxon>
        <taxon>Arachnida</taxon>
        <taxon>Araneae</taxon>
        <taxon>Araneomorphae</taxon>
        <taxon>Entelegynae</taxon>
        <taxon>Araneoidea</taxon>
        <taxon>Araneidae</taxon>
        <taxon>Araneus</taxon>
    </lineage>
</organism>
<dbReference type="AlphaFoldDB" id="A0A4Y2MWZ6"/>
<dbReference type="EMBL" id="BGPR01008052">
    <property type="protein sequence ID" value="GBN31213.1"/>
    <property type="molecule type" value="Genomic_DNA"/>
</dbReference>
<name>A0A4Y2MWZ6_ARAVE</name>
<sequence length="100" mass="10724">MSGRRVILVSDKMVVGLLEPSGPEAETLPQEATAASCAFFGSFILQSAALARSCRVGGNSKVSLSKIMGLEVDKNDIAELVEELSQELTTEDLQEFYCVP</sequence>
<evidence type="ECO:0000313" key="2">
    <source>
        <dbReference type="Proteomes" id="UP000499080"/>
    </source>
</evidence>
<accession>A0A4Y2MWZ6</accession>
<reference evidence="1 2" key="1">
    <citation type="journal article" date="2019" name="Sci. Rep.">
        <title>Orb-weaving spider Araneus ventricosus genome elucidates the spidroin gene catalogue.</title>
        <authorList>
            <person name="Kono N."/>
            <person name="Nakamura H."/>
            <person name="Ohtoshi R."/>
            <person name="Moran D.A.P."/>
            <person name="Shinohara A."/>
            <person name="Yoshida Y."/>
            <person name="Fujiwara M."/>
            <person name="Mori M."/>
            <person name="Tomita M."/>
            <person name="Arakawa K."/>
        </authorList>
    </citation>
    <scope>NUCLEOTIDE SEQUENCE [LARGE SCALE GENOMIC DNA]</scope>
</reference>
<proteinExistence type="predicted"/>
<protein>
    <submittedName>
        <fullName evidence="1">Uncharacterized protein</fullName>
    </submittedName>
</protein>
<gene>
    <name evidence="1" type="ORF">AVEN_212053_1</name>
</gene>
<dbReference type="Proteomes" id="UP000499080">
    <property type="component" value="Unassembled WGS sequence"/>
</dbReference>